<dbReference type="AlphaFoldDB" id="A0A136Q4I4"/>
<dbReference type="KEGG" id="cmiu:B1H56_11570"/>
<reference evidence="2 3" key="1">
    <citation type="submission" date="2016-02" db="EMBL/GenBank/DDBJ databases">
        <authorList>
            <person name="Wen L."/>
            <person name="He K."/>
            <person name="Yang H."/>
        </authorList>
    </citation>
    <scope>NUCLEOTIDE SEQUENCE [LARGE SCALE GENOMIC DNA]</scope>
    <source>
        <strain evidence="2 3">DSM 22607</strain>
    </source>
</reference>
<dbReference type="STRING" id="626937.HMPREF3293_01774"/>
<feature type="transmembrane region" description="Helical" evidence="1">
    <location>
        <begin position="6"/>
        <end position="24"/>
    </location>
</feature>
<evidence type="ECO:0008006" key="4">
    <source>
        <dbReference type="Google" id="ProtNLM"/>
    </source>
</evidence>
<protein>
    <recommendedName>
        <fullName evidence="4">K+-transporting ATPase, F subunit</fullName>
    </recommendedName>
</protein>
<organism evidence="2 3">
    <name type="scientific">Christensenella minuta</name>
    <dbReference type="NCBI Taxonomy" id="626937"/>
    <lineage>
        <taxon>Bacteria</taxon>
        <taxon>Bacillati</taxon>
        <taxon>Bacillota</taxon>
        <taxon>Clostridia</taxon>
        <taxon>Christensenellales</taxon>
        <taxon>Christensenellaceae</taxon>
        <taxon>Christensenella</taxon>
    </lineage>
</organism>
<name>A0A136Q4I4_9FIRM</name>
<sequence>MGTVMVVAGIAMLAMLGYLFYVLFKGEKL</sequence>
<evidence type="ECO:0000256" key="1">
    <source>
        <dbReference type="SAM" id="Phobius"/>
    </source>
</evidence>
<dbReference type="Proteomes" id="UP000070366">
    <property type="component" value="Unassembled WGS sequence"/>
</dbReference>
<dbReference type="EMBL" id="LSZW01000061">
    <property type="protein sequence ID" value="KXK65560.1"/>
    <property type="molecule type" value="Genomic_DNA"/>
</dbReference>
<accession>A0A136Q4I4</accession>
<evidence type="ECO:0000313" key="2">
    <source>
        <dbReference type="EMBL" id="KXK65560.1"/>
    </source>
</evidence>
<keyword evidence="1" id="KW-0472">Membrane</keyword>
<keyword evidence="1" id="KW-0812">Transmembrane</keyword>
<dbReference type="RefSeq" id="WP_066519970.1">
    <property type="nucleotide sequence ID" value="NZ_CABMOF010000002.1"/>
</dbReference>
<evidence type="ECO:0000313" key="3">
    <source>
        <dbReference type="Proteomes" id="UP000070366"/>
    </source>
</evidence>
<comment type="caution">
    <text evidence="2">The sequence shown here is derived from an EMBL/GenBank/DDBJ whole genome shotgun (WGS) entry which is preliminary data.</text>
</comment>
<proteinExistence type="predicted"/>
<keyword evidence="1" id="KW-1133">Transmembrane helix</keyword>
<gene>
    <name evidence="2" type="ORF">HMPREF3293_01774</name>
</gene>
<keyword evidence="3" id="KW-1185">Reference proteome</keyword>